<evidence type="ECO:0000313" key="3">
    <source>
        <dbReference type="Proteomes" id="UP000219374"/>
    </source>
</evidence>
<protein>
    <submittedName>
        <fullName evidence="2">Uncharacterized protein</fullName>
    </submittedName>
</protein>
<proteinExistence type="predicted"/>
<keyword evidence="1" id="KW-0812">Transmembrane</keyword>
<name>A0A286DEZ7_9GAMM</name>
<sequence>MHWIYLLLATGAFVIAMRTTSLALMAVCLLASLGLFVAWVLGWYAARVGDSGRDESQMIDPAELRRLRELAEARKRAAAQAQQTPAEPPLQ</sequence>
<accession>A0A286DEZ7</accession>
<reference evidence="2 3" key="1">
    <citation type="submission" date="2017-09" db="EMBL/GenBank/DDBJ databases">
        <authorList>
            <person name="Ehlers B."/>
            <person name="Leendertz F.H."/>
        </authorList>
    </citation>
    <scope>NUCLEOTIDE SEQUENCE [LARGE SCALE GENOMIC DNA]</scope>
    <source>
        <strain evidence="2 3">CGMCC 1.10978</strain>
    </source>
</reference>
<keyword evidence="1" id="KW-1133">Transmembrane helix</keyword>
<dbReference type="OrthoDB" id="5988657at2"/>
<keyword evidence="3" id="KW-1185">Reference proteome</keyword>
<dbReference type="RefSeq" id="WP_097123450.1">
    <property type="nucleotide sequence ID" value="NZ_OCND01000012.1"/>
</dbReference>
<keyword evidence="1" id="KW-0472">Membrane</keyword>
<dbReference type="EMBL" id="OCND01000012">
    <property type="protein sequence ID" value="SOD57149.1"/>
    <property type="molecule type" value="Genomic_DNA"/>
</dbReference>
<dbReference type="Proteomes" id="UP000219374">
    <property type="component" value="Unassembled WGS sequence"/>
</dbReference>
<gene>
    <name evidence="2" type="ORF">SAMN06296416_11245</name>
</gene>
<dbReference type="AlphaFoldDB" id="A0A286DEZ7"/>
<feature type="transmembrane region" description="Helical" evidence="1">
    <location>
        <begin position="20"/>
        <end position="46"/>
    </location>
</feature>
<organism evidence="2 3">
    <name type="scientific">Pseudoxanthomonas wuyuanensis</name>
    <dbReference type="NCBI Taxonomy" id="1073196"/>
    <lineage>
        <taxon>Bacteria</taxon>
        <taxon>Pseudomonadati</taxon>
        <taxon>Pseudomonadota</taxon>
        <taxon>Gammaproteobacteria</taxon>
        <taxon>Lysobacterales</taxon>
        <taxon>Lysobacteraceae</taxon>
        <taxon>Pseudoxanthomonas</taxon>
    </lineage>
</organism>
<evidence type="ECO:0000256" key="1">
    <source>
        <dbReference type="SAM" id="Phobius"/>
    </source>
</evidence>
<evidence type="ECO:0000313" key="2">
    <source>
        <dbReference type="EMBL" id="SOD57149.1"/>
    </source>
</evidence>